<dbReference type="SUPFAM" id="SSF109998">
    <property type="entry name" value="Triger factor/SurA peptide-binding domain-like"/>
    <property type="match status" value="1"/>
</dbReference>
<dbReference type="EMBL" id="AXNT01000081">
    <property type="protein sequence ID" value="KGM01833.1"/>
    <property type="molecule type" value="Genomic_DNA"/>
</dbReference>
<dbReference type="AlphaFoldDB" id="A0A0A0B6L0"/>
<dbReference type="InterPro" id="IPR027304">
    <property type="entry name" value="Trigger_fact/SurA_dom_sf"/>
</dbReference>
<dbReference type="PROSITE" id="PS51318">
    <property type="entry name" value="TAT"/>
    <property type="match status" value="1"/>
</dbReference>
<name>A0A0A0B6L0_9CELL</name>
<evidence type="ECO:0000313" key="2">
    <source>
        <dbReference type="Proteomes" id="UP000029833"/>
    </source>
</evidence>
<organism evidence="1 2">
    <name type="scientific">Cellulomonas cellasea DSM 20118</name>
    <dbReference type="NCBI Taxonomy" id="1408250"/>
    <lineage>
        <taxon>Bacteria</taxon>
        <taxon>Bacillati</taxon>
        <taxon>Actinomycetota</taxon>
        <taxon>Actinomycetes</taxon>
        <taxon>Micrococcales</taxon>
        <taxon>Cellulomonadaceae</taxon>
        <taxon>Cellulomonas</taxon>
    </lineage>
</organism>
<accession>A0A0A0B6L0</accession>
<dbReference type="InterPro" id="IPR006311">
    <property type="entry name" value="TAT_signal"/>
</dbReference>
<dbReference type="STRING" id="1408250.Q760_17195"/>
<dbReference type="Proteomes" id="UP000029833">
    <property type="component" value="Unassembled WGS sequence"/>
</dbReference>
<evidence type="ECO:0000313" key="1">
    <source>
        <dbReference type="EMBL" id="KGM01833.1"/>
    </source>
</evidence>
<sequence>MTTVTRVPDEHAGRWPGTRAHRRARLRTGAVLGLVAAVALTGCAGRPGAAAVVDGRVIAVEDVHTAVEQLSPFFEGATSENVLAVLVQEPTIRAFAQEQGVAVSDQAARAQLTEAAAQIETATTDEFGEPAIAVSRYLLVWEQLTALPDAQTLIPDLQLELGELDVEVSPRFGAVDEGNELVAVDRPWLVTSDDETAVE</sequence>
<reference evidence="1 2" key="1">
    <citation type="submission" date="2013-10" db="EMBL/GenBank/DDBJ databases">
        <authorList>
            <person name="Wang G."/>
            <person name="Zhuang W."/>
        </authorList>
    </citation>
    <scope>NUCLEOTIDE SEQUENCE [LARGE SCALE GENOMIC DNA]</scope>
    <source>
        <strain evidence="1 2">DSM 20118</strain>
    </source>
</reference>
<gene>
    <name evidence="1" type="ORF">Q760_17195</name>
</gene>
<evidence type="ECO:0008006" key="3">
    <source>
        <dbReference type="Google" id="ProtNLM"/>
    </source>
</evidence>
<comment type="caution">
    <text evidence="1">The sequence shown here is derived from an EMBL/GenBank/DDBJ whole genome shotgun (WGS) entry which is preliminary data.</text>
</comment>
<keyword evidence="2" id="KW-1185">Reference proteome</keyword>
<protein>
    <recommendedName>
        <fullName evidence="3">SurA N-terminal domain-containing protein</fullName>
    </recommendedName>
</protein>
<proteinExistence type="predicted"/>